<comment type="caution">
    <text evidence="2">The sequence shown here is derived from an EMBL/GenBank/DDBJ whole genome shotgun (WGS) entry which is preliminary data.</text>
</comment>
<dbReference type="Proteomes" id="UP000789375">
    <property type="component" value="Unassembled WGS sequence"/>
</dbReference>
<evidence type="ECO:0000313" key="2">
    <source>
        <dbReference type="EMBL" id="CAG8697625.1"/>
    </source>
</evidence>
<evidence type="ECO:0000256" key="1">
    <source>
        <dbReference type="SAM" id="MobiDB-lite"/>
    </source>
</evidence>
<sequence length="134" mass="15391">MGDLTTYCNKNCDGFSAIEGSIILESYFFTLILSRYKALDHQLSNTRKLHPQCKKTNHNYTSYKSPTTPQTGRDLSKLSVQFVFESTSDDVPTSKLKRGDYEVFNSRLLKDTHPKMKTIAKKKRRADDEESEIT</sequence>
<name>A0A9N9HN94_FUNMO</name>
<dbReference type="EMBL" id="CAJVPP010008530">
    <property type="protein sequence ID" value="CAG8697625.1"/>
    <property type="molecule type" value="Genomic_DNA"/>
</dbReference>
<feature type="region of interest" description="Disordered" evidence="1">
    <location>
        <begin position="50"/>
        <end position="73"/>
    </location>
</feature>
<reference evidence="2" key="1">
    <citation type="submission" date="2021-06" db="EMBL/GenBank/DDBJ databases">
        <authorList>
            <person name="Kallberg Y."/>
            <person name="Tangrot J."/>
            <person name="Rosling A."/>
        </authorList>
    </citation>
    <scope>NUCLEOTIDE SEQUENCE</scope>
    <source>
        <strain evidence="2">87-6 pot B 2015</strain>
    </source>
</reference>
<organism evidence="2 3">
    <name type="scientific">Funneliformis mosseae</name>
    <name type="common">Endomycorrhizal fungus</name>
    <name type="synonym">Glomus mosseae</name>
    <dbReference type="NCBI Taxonomy" id="27381"/>
    <lineage>
        <taxon>Eukaryota</taxon>
        <taxon>Fungi</taxon>
        <taxon>Fungi incertae sedis</taxon>
        <taxon>Mucoromycota</taxon>
        <taxon>Glomeromycotina</taxon>
        <taxon>Glomeromycetes</taxon>
        <taxon>Glomerales</taxon>
        <taxon>Glomeraceae</taxon>
        <taxon>Funneliformis</taxon>
    </lineage>
</organism>
<gene>
    <name evidence="2" type="ORF">FMOSSE_LOCUS13662</name>
</gene>
<feature type="compositionally biased region" description="Basic residues" evidence="1">
    <location>
        <begin position="115"/>
        <end position="124"/>
    </location>
</feature>
<keyword evidence="3" id="KW-1185">Reference proteome</keyword>
<feature type="region of interest" description="Disordered" evidence="1">
    <location>
        <begin position="115"/>
        <end position="134"/>
    </location>
</feature>
<dbReference type="AlphaFoldDB" id="A0A9N9HN94"/>
<feature type="compositionally biased region" description="Polar residues" evidence="1">
    <location>
        <begin position="58"/>
        <end position="73"/>
    </location>
</feature>
<evidence type="ECO:0000313" key="3">
    <source>
        <dbReference type="Proteomes" id="UP000789375"/>
    </source>
</evidence>
<protein>
    <submittedName>
        <fullName evidence="2">8790_t:CDS:1</fullName>
    </submittedName>
</protein>
<feature type="non-terminal residue" evidence="2">
    <location>
        <position position="1"/>
    </location>
</feature>
<accession>A0A9N9HN94</accession>
<proteinExistence type="predicted"/>